<proteinExistence type="predicted"/>
<organism evidence="2 3">
    <name type="scientific">Stylosanthes scabra</name>
    <dbReference type="NCBI Taxonomy" id="79078"/>
    <lineage>
        <taxon>Eukaryota</taxon>
        <taxon>Viridiplantae</taxon>
        <taxon>Streptophyta</taxon>
        <taxon>Embryophyta</taxon>
        <taxon>Tracheophyta</taxon>
        <taxon>Spermatophyta</taxon>
        <taxon>Magnoliopsida</taxon>
        <taxon>eudicotyledons</taxon>
        <taxon>Gunneridae</taxon>
        <taxon>Pentapetalae</taxon>
        <taxon>rosids</taxon>
        <taxon>fabids</taxon>
        <taxon>Fabales</taxon>
        <taxon>Fabaceae</taxon>
        <taxon>Papilionoideae</taxon>
        <taxon>50 kb inversion clade</taxon>
        <taxon>dalbergioids sensu lato</taxon>
        <taxon>Dalbergieae</taxon>
        <taxon>Pterocarpus clade</taxon>
        <taxon>Stylosanthes</taxon>
    </lineage>
</organism>
<dbReference type="EMBL" id="JASCZI010120848">
    <property type="protein sequence ID" value="MED6155809.1"/>
    <property type="molecule type" value="Genomic_DNA"/>
</dbReference>
<accession>A0ABU6U4E8</accession>
<keyword evidence="3" id="KW-1185">Reference proteome</keyword>
<dbReference type="Proteomes" id="UP001341840">
    <property type="component" value="Unassembled WGS sequence"/>
</dbReference>
<evidence type="ECO:0000313" key="2">
    <source>
        <dbReference type="EMBL" id="MED6155809.1"/>
    </source>
</evidence>
<protein>
    <submittedName>
        <fullName evidence="2">Uncharacterized protein</fullName>
    </submittedName>
</protein>
<evidence type="ECO:0000256" key="1">
    <source>
        <dbReference type="SAM" id="MobiDB-lite"/>
    </source>
</evidence>
<name>A0ABU6U4E8_9FABA</name>
<evidence type="ECO:0000313" key="3">
    <source>
        <dbReference type="Proteomes" id="UP001341840"/>
    </source>
</evidence>
<reference evidence="2 3" key="1">
    <citation type="journal article" date="2023" name="Plants (Basel)">
        <title>Bridging the Gap: Combining Genomics and Transcriptomics Approaches to Understand Stylosanthes scabra, an Orphan Legume from the Brazilian Caatinga.</title>
        <authorList>
            <person name="Ferreira-Neto J.R.C."/>
            <person name="da Silva M.D."/>
            <person name="Binneck E."/>
            <person name="de Melo N.F."/>
            <person name="da Silva R.H."/>
            <person name="de Melo A.L.T.M."/>
            <person name="Pandolfi V."/>
            <person name="Bustamante F.O."/>
            <person name="Brasileiro-Vidal A.C."/>
            <person name="Benko-Iseppon A.M."/>
        </authorList>
    </citation>
    <scope>NUCLEOTIDE SEQUENCE [LARGE SCALE GENOMIC DNA]</scope>
    <source>
        <tissue evidence="2">Leaves</tissue>
    </source>
</reference>
<feature type="region of interest" description="Disordered" evidence="1">
    <location>
        <begin position="1"/>
        <end position="32"/>
    </location>
</feature>
<comment type="caution">
    <text evidence="2">The sequence shown here is derived from an EMBL/GenBank/DDBJ whole genome shotgun (WGS) entry which is preliminary data.</text>
</comment>
<sequence length="86" mass="10029">MMMRFIGSKRRDDLRHPRKQQQQPYQFEGGVEQNLPKKDVYAALWAMLDVESENKAEDIPGQWDLDNVLHNWGRIEPDVGPAGHDQ</sequence>
<gene>
    <name evidence="2" type="ORF">PIB30_008711</name>
</gene>